<gene>
    <name evidence="1" type="ordered locus">Arnit_2870</name>
</gene>
<dbReference type="HOGENOM" id="CLU_188879_0_0_7"/>
<keyword evidence="2" id="KW-1185">Reference proteome</keyword>
<dbReference type="Proteomes" id="UP000000939">
    <property type="component" value="Chromosome"/>
</dbReference>
<dbReference type="KEGG" id="ant:Arnit_2870"/>
<dbReference type="OrthoDB" id="5344243at2"/>
<reference evidence="1 2" key="1">
    <citation type="journal article" date="2010" name="Stand. Genomic Sci.">
        <title>Complete genome sequence of Arcobacter nitrofigilis type strain (CI).</title>
        <authorList>
            <person name="Pati A."/>
            <person name="Gronow S."/>
            <person name="Lapidus A."/>
            <person name="Copeland A."/>
            <person name="Glavina Del Rio T."/>
            <person name="Nolan M."/>
            <person name="Lucas S."/>
            <person name="Tice H."/>
            <person name="Cheng J.F."/>
            <person name="Han C."/>
            <person name="Chertkov O."/>
            <person name="Bruce D."/>
            <person name="Tapia R."/>
            <person name="Goodwin L."/>
            <person name="Pitluck S."/>
            <person name="Liolios K."/>
            <person name="Ivanova N."/>
            <person name="Mavromatis K."/>
            <person name="Chen A."/>
            <person name="Palaniappan K."/>
            <person name="Land M."/>
            <person name="Hauser L."/>
            <person name="Chang Y.J."/>
            <person name="Jeffries C.D."/>
            <person name="Detter J.C."/>
            <person name="Rohde M."/>
            <person name="Goker M."/>
            <person name="Bristow J."/>
            <person name="Eisen J.A."/>
            <person name="Markowitz V."/>
            <person name="Hugenholtz P."/>
            <person name="Klenk H.P."/>
            <person name="Kyrpides N.C."/>
        </authorList>
    </citation>
    <scope>NUCLEOTIDE SEQUENCE [LARGE SCALE GENOMIC DNA]</scope>
    <source>
        <strain evidence="2">ATCC 33309 / DSM 7299 / CCUG 15893 / LMG 7604 / NCTC 12251 / CI</strain>
    </source>
</reference>
<dbReference type="AlphaFoldDB" id="D5V798"/>
<dbReference type="RefSeq" id="WP_013136663.1">
    <property type="nucleotide sequence ID" value="NC_014166.1"/>
</dbReference>
<evidence type="ECO:0000313" key="1">
    <source>
        <dbReference type="EMBL" id="ADG94518.1"/>
    </source>
</evidence>
<protein>
    <submittedName>
        <fullName evidence="1">Uncharacterized protein</fullName>
    </submittedName>
</protein>
<proteinExistence type="predicted"/>
<dbReference type="STRING" id="572480.Arnit_2870"/>
<dbReference type="EMBL" id="CP001999">
    <property type="protein sequence ID" value="ADG94518.1"/>
    <property type="molecule type" value="Genomic_DNA"/>
</dbReference>
<evidence type="ECO:0000313" key="2">
    <source>
        <dbReference type="Proteomes" id="UP000000939"/>
    </source>
</evidence>
<organism evidence="1 2">
    <name type="scientific">Arcobacter nitrofigilis (strain ATCC 33309 / DSM 7299 / CCUG 15893 / LMG 7604 / NCTC 12251 / CI)</name>
    <name type="common">Campylobacter nitrofigilis</name>
    <dbReference type="NCBI Taxonomy" id="572480"/>
    <lineage>
        <taxon>Bacteria</taxon>
        <taxon>Pseudomonadati</taxon>
        <taxon>Campylobacterota</taxon>
        <taxon>Epsilonproteobacteria</taxon>
        <taxon>Campylobacterales</taxon>
        <taxon>Arcobacteraceae</taxon>
        <taxon>Arcobacter</taxon>
    </lineage>
</organism>
<sequence length="89" mass="10814">MERRDWSLEALKRLTYVDSLDEEERAEGLRSWTETYLTTTNITDFELSHEELLKLRELLFKNANFLFTHRENILEQMKSISQMKKFLNK</sequence>
<name>D5V798_ARCNC</name>
<accession>D5V798</accession>